<dbReference type="InterPro" id="IPR028994">
    <property type="entry name" value="Integrin_alpha_N"/>
</dbReference>
<dbReference type="RefSeq" id="WP_149108624.1">
    <property type="nucleotide sequence ID" value="NZ_CP042425.1"/>
</dbReference>
<dbReference type="PANTHER" id="PTHR13412">
    <property type="entry name" value="T-CELL IMMUNOMODULATORY PROTEIN HOMOLOG"/>
    <property type="match status" value="1"/>
</dbReference>
<dbReference type="KEGG" id="lrs:PX52LOC_00531"/>
<evidence type="ECO:0000313" key="3">
    <source>
        <dbReference type="Proteomes" id="UP000324974"/>
    </source>
</evidence>
<accession>A0A5C1A5P2</accession>
<dbReference type="Pfam" id="PF17164">
    <property type="entry name" value="DUF5122"/>
    <property type="match status" value="3"/>
</dbReference>
<dbReference type="Proteomes" id="UP000324974">
    <property type="component" value="Chromosome"/>
</dbReference>
<dbReference type="EMBL" id="CP042425">
    <property type="protein sequence ID" value="QEL13673.1"/>
    <property type="molecule type" value="Genomic_DNA"/>
</dbReference>
<reference evidence="3" key="1">
    <citation type="submission" date="2019-08" db="EMBL/GenBank/DDBJ databases">
        <title>Limnoglobus roseus gen. nov., sp. nov., a novel freshwater planctomycete with a giant genome from the family Gemmataceae.</title>
        <authorList>
            <person name="Kulichevskaya I.S."/>
            <person name="Naumoff D.G."/>
            <person name="Miroshnikov K."/>
            <person name="Ivanova A."/>
            <person name="Philippov D.A."/>
            <person name="Hakobyan A."/>
            <person name="Rijpstra I.C."/>
            <person name="Sinninghe Damste J.S."/>
            <person name="Liesack W."/>
            <person name="Dedysh S.N."/>
        </authorList>
    </citation>
    <scope>NUCLEOTIDE SEQUENCE [LARGE SCALE GENOMIC DNA]</scope>
    <source>
        <strain evidence="3">PX52</strain>
    </source>
</reference>
<protein>
    <submittedName>
        <fullName evidence="2">VCBS repeat-containing protein</fullName>
    </submittedName>
</protein>
<dbReference type="InterPro" id="IPR013517">
    <property type="entry name" value="FG-GAP"/>
</dbReference>
<organism evidence="2 3">
    <name type="scientific">Limnoglobus roseus</name>
    <dbReference type="NCBI Taxonomy" id="2598579"/>
    <lineage>
        <taxon>Bacteria</taxon>
        <taxon>Pseudomonadati</taxon>
        <taxon>Planctomycetota</taxon>
        <taxon>Planctomycetia</taxon>
        <taxon>Gemmatales</taxon>
        <taxon>Gemmataceae</taxon>
        <taxon>Limnoglobus</taxon>
    </lineage>
</organism>
<gene>
    <name evidence="2" type="ORF">PX52LOC_00531</name>
</gene>
<dbReference type="NCBIfam" id="TIGR02608">
    <property type="entry name" value="delta_60_rpt"/>
    <property type="match status" value="10"/>
</dbReference>
<dbReference type="Gene3D" id="2.80.10.50">
    <property type="match status" value="5"/>
</dbReference>
<dbReference type="PANTHER" id="PTHR13412:SF0">
    <property type="entry name" value="T-CELL IMMUNOMODULATORY PROTEIN"/>
    <property type="match status" value="1"/>
</dbReference>
<dbReference type="InterPro" id="IPR024881">
    <property type="entry name" value="Tip"/>
</dbReference>
<dbReference type="Pfam" id="PF01839">
    <property type="entry name" value="FG-GAP"/>
    <property type="match status" value="1"/>
</dbReference>
<keyword evidence="1" id="KW-0732">Signal</keyword>
<proteinExistence type="predicted"/>
<evidence type="ECO:0000313" key="2">
    <source>
        <dbReference type="EMBL" id="QEL13673.1"/>
    </source>
</evidence>
<dbReference type="InterPro" id="IPR013431">
    <property type="entry name" value="Delta_60_rpt"/>
</dbReference>
<dbReference type="SUPFAM" id="SSF69318">
    <property type="entry name" value="Integrin alpha N-terminal domain"/>
    <property type="match status" value="1"/>
</dbReference>
<name>A0A5C1A5P2_9BACT</name>
<dbReference type="OrthoDB" id="292220at2"/>
<dbReference type="Gene3D" id="2.130.10.130">
    <property type="entry name" value="Integrin alpha, N-terminal"/>
    <property type="match status" value="1"/>
</dbReference>
<keyword evidence="3" id="KW-1185">Reference proteome</keyword>
<sequence length="1334" mass="135776">MRRNTRTALRFESLEERLIPTLGLDPSFGVGGRTFVTPGPVSVYGTVNDAVVRPDGKIWVLGGIGGSPVLARFNPNGELDATFDGDGIEPILSWSGQSSTISLSKMALQADGRVVLAGVVTENNGPSSFAPYSVKTSLVAIRLNSDGTYDDSFGDGGRAVVNLANEPGSYYANTLLAVRVFDDGHVVLAGNEYIPVYPALTPSNSPTAADVPGFFAARLTAGGELDTAYGTGGVAVAASVNAGNSSRSLNSINGGTAAILADDRVVFSGTTSTPYATQQVSPQELFLDVYRLAADGSPDATFNGTGFAETVLVSVPVPDGGSASIYAYAISPGVQPDGKITIAANVNIYSTTSSGTESRNKILVTRFTADGQRDGSFADNGVLTARDQDGANTSLTLGLFTVLPDGRLVVEAETQIIEQGQARYDSELRGFTANGQVDGSFGPNGVLPTLTSAVPGESINPAILVPDGNGLLAAGATTSTPSTPTTSRIGLARLANDPPAVPPTANNQNPVGRFVVTSGSTGANLDPTFNGGRPAILSLDVGGVSGSVTATAVDAAGKYVVLGRLFDKVVVARYNADGTLDTSFDGDGVRTISPTGDENLNPDQLLIQPDGKIVITGSRLIFAPDVPTSSKVFVKRLNADGSDDTTFGGTGQVLLDSASPSQQEYGTKLAVLTGGRLQLVALDYANTSDSNRPRVVARRLNADGTLDSTYGTGGVVLTTVDASQFDQVGGIEILADGSVVIAGAHSTATSSSGPISVYAVALRLNAAGVSDSTFGNNGYAQAFLQTFSGLGTSSSSNYVTTPVVLVSAQPGGGIVVGTQVNASSYDYPAGGPQGSRTETRFQLVRFTAAGQPDATFGDNGSVILDSKVSDSVPSATTNSYLSLVALPNGGLSLLSSVSQYFPSTVNDAAPVPGTAALSIAPTPISVTVRRLTATGQPDSAFGILGAITVGTSNAAQNSLMPYVQAIDAAGRVVLGGSGSTGLGLERLSTTTSLFATKQPTVYVSGANGTVEAFRPAPDGTLVSAGTFAPFLDYTGAVRVATGDLNGDGFADTIFTTGDRGSKVRILLGLDPEAQPVAVTAPLDLDVFEASFKGGVSVTTGDVDGDGKAEFAVTPNVGGSGRVVVYSLVDGKLVVRANFFGIDDLDFRGGATAAFGDTDGDGKMELIVAAGLGGGPRVAVYRGSSLFSTAVGTQPPKMVNDFFAFPGADTERLRNGVAVAAGDVNGDGIADFVFGGGPGGAARVYTIDGKAFSTGSTVQLANFYVDGNDTSRGGVRLALKDVDGDGRAELIANATGTTSRLYRGTALAQSNAVEPTAFEDFDSPTAQVGTGVYVG</sequence>
<evidence type="ECO:0000256" key="1">
    <source>
        <dbReference type="ARBA" id="ARBA00022729"/>
    </source>
</evidence>